<dbReference type="Proteomes" id="UP001207930">
    <property type="component" value="Unassembled WGS sequence"/>
</dbReference>
<evidence type="ECO:0000256" key="1">
    <source>
        <dbReference type="ARBA" id="ARBA00023172"/>
    </source>
</evidence>
<feature type="compositionally biased region" description="Basic and acidic residues" evidence="2">
    <location>
        <begin position="1"/>
        <end position="10"/>
    </location>
</feature>
<dbReference type="InterPro" id="IPR011010">
    <property type="entry name" value="DNA_brk_join_enz"/>
</dbReference>
<evidence type="ECO:0000259" key="3">
    <source>
        <dbReference type="PROSITE" id="PS51898"/>
    </source>
</evidence>
<comment type="caution">
    <text evidence="4">The sequence shown here is derived from an EMBL/GenBank/DDBJ whole genome shotgun (WGS) entry which is preliminary data.</text>
</comment>
<dbReference type="Gene3D" id="1.10.443.10">
    <property type="entry name" value="Intergrase catalytic core"/>
    <property type="match status" value="1"/>
</dbReference>
<sequence>MPVSKRKDPPVETTPRKVQSAGKNEFRLFTKENSPYLHVRVMVDGKRRQFSTGEKNERAAKTKAKTILADIKSRGFKEAIELHARKKEETIGSNPTLVELGKLYESNARLFEKPPSPETARYYAAMLARIGTLAGVPRISNLTPDAIQKAKAKYLKQAEKEDRNRDSAITTLAAMIRNAAGVFSRQSLEVFRQQGIEFPNPFAGTKVRGVKVKAYSPMSRELVAAIWEKASLLRDGDPDAGEPDDDDRSSTDFRDPQLAVYALLILELGLGLRRNEADKARWDWVFQAADKRRYLEVRETTDFRPKSRQSRIIPVADEVWDALSPLKKDDSVFIVPGPAAAKPSKKLQRTYRCNHSHEALGFWLKKRGVTDSKPCHALRKEFGSYVATCFSLFHAQKLLAHSTPAVTSAYYASLTDLPRLEPTRMGTSQS</sequence>
<accession>A0ABT3FVC8</accession>
<feature type="domain" description="Tyr recombinase" evidence="3">
    <location>
        <begin position="236"/>
        <end position="425"/>
    </location>
</feature>
<dbReference type="RefSeq" id="WP_264503487.1">
    <property type="nucleotide sequence ID" value="NZ_JAPDDS010000019.1"/>
</dbReference>
<protein>
    <recommendedName>
        <fullName evidence="3">Tyr recombinase domain-containing protein</fullName>
    </recommendedName>
</protein>
<keyword evidence="5" id="KW-1185">Reference proteome</keyword>
<gene>
    <name evidence="4" type="ORF">OKA04_22540</name>
</gene>
<evidence type="ECO:0000313" key="5">
    <source>
        <dbReference type="Proteomes" id="UP001207930"/>
    </source>
</evidence>
<organism evidence="4 5">
    <name type="scientific">Luteolibacter flavescens</name>
    <dbReference type="NCBI Taxonomy" id="1859460"/>
    <lineage>
        <taxon>Bacteria</taxon>
        <taxon>Pseudomonadati</taxon>
        <taxon>Verrucomicrobiota</taxon>
        <taxon>Verrucomicrobiia</taxon>
        <taxon>Verrucomicrobiales</taxon>
        <taxon>Verrucomicrobiaceae</taxon>
        <taxon>Luteolibacter</taxon>
    </lineage>
</organism>
<name>A0ABT3FVC8_9BACT</name>
<keyword evidence="1" id="KW-0233">DNA recombination</keyword>
<proteinExistence type="predicted"/>
<dbReference type="InterPro" id="IPR002104">
    <property type="entry name" value="Integrase_catalytic"/>
</dbReference>
<evidence type="ECO:0000313" key="4">
    <source>
        <dbReference type="EMBL" id="MCW1887532.1"/>
    </source>
</evidence>
<feature type="region of interest" description="Disordered" evidence="2">
    <location>
        <begin position="1"/>
        <end position="24"/>
    </location>
</feature>
<evidence type="ECO:0000256" key="2">
    <source>
        <dbReference type="SAM" id="MobiDB-lite"/>
    </source>
</evidence>
<dbReference type="InterPro" id="IPR013762">
    <property type="entry name" value="Integrase-like_cat_sf"/>
</dbReference>
<dbReference type="EMBL" id="JAPDDS010000019">
    <property type="protein sequence ID" value="MCW1887532.1"/>
    <property type="molecule type" value="Genomic_DNA"/>
</dbReference>
<dbReference type="PROSITE" id="PS51898">
    <property type="entry name" value="TYR_RECOMBINASE"/>
    <property type="match status" value="1"/>
</dbReference>
<dbReference type="SUPFAM" id="SSF56349">
    <property type="entry name" value="DNA breaking-rejoining enzymes"/>
    <property type="match status" value="1"/>
</dbReference>
<reference evidence="4 5" key="1">
    <citation type="submission" date="2022-10" db="EMBL/GenBank/DDBJ databases">
        <title>Luteolibacter flavescens strain MCCC 1K03193, whole genome shotgun sequencing project.</title>
        <authorList>
            <person name="Zhao G."/>
            <person name="Shen L."/>
        </authorList>
    </citation>
    <scope>NUCLEOTIDE SEQUENCE [LARGE SCALE GENOMIC DNA]</scope>
    <source>
        <strain evidence="4 5">MCCC 1K03193</strain>
    </source>
</reference>